<reference evidence="3 4" key="1">
    <citation type="submission" date="2018-12" db="EMBL/GenBank/DDBJ databases">
        <authorList>
            <consortium name="Pathogen Informatics"/>
        </authorList>
    </citation>
    <scope>NUCLEOTIDE SEQUENCE [LARGE SCALE GENOMIC DNA]</scope>
    <source>
        <strain evidence="3 4">NCTC13354</strain>
    </source>
</reference>
<dbReference type="GO" id="GO:0055085">
    <property type="term" value="P:transmembrane transport"/>
    <property type="evidence" value="ECO:0007669"/>
    <property type="project" value="InterPro"/>
</dbReference>
<evidence type="ECO:0000256" key="1">
    <source>
        <dbReference type="ARBA" id="ARBA00022729"/>
    </source>
</evidence>
<feature type="chain" id="PRO_5038731732" evidence="2">
    <location>
        <begin position="23"/>
        <end position="345"/>
    </location>
</feature>
<dbReference type="GO" id="GO:0030246">
    <property type="term" value="F:carbohydrate binding"/>
    <property type="evidence" value="ECO:0007669"/>
    <property type="project" value="TreeGrafter"/>
</dbReference>
<dbReference type="NCBIfam" id="NF037995">
    <property type="entry name" value="TRAP_S1"/>
    <property type="match status" value="1"/>
</dbReference>
<dbReference type="PANTHER" id="PTHR33376">
    <property type="match status" value="1"/>
</dbReference>
<dbReference type="InterPro" id="IPR004682">
    <property type="entry name" value="TRAP_DctP"/>
</dbReference>
<evidence type="ECO:0000256" key="2">
    <source>
        <dbReference type="SAM" id="SignalP"/>
    </source>
</evidence>
<dbReference type="KEGG" id="tbw:NCTC13354_01154"/>
<dbReference type="Proteomes" id="UP000269542">
    <property type="component" value="Chromosome"/>
</dbReference>
<sequence>MRKRWRLLAVLASMLLAVTGCSGFGGIQLDSVGDEDTVSYFKVALNQTESHPSYIALEAFAKEFNEKTNGRYVVEVFPNEQLGSQQEVLQMVKSGAIEMAIVSGTQLENINTDFRVLNMPTTFGSIEHQIKVLQSPEIVGDLFSSLEEKENITVLGGYTQGERHVYTTFGPVEVPEDLSGQKIRVQESDMHIRMINLMGGSATPLSYGEVYSALQAGVLDGAENNIVSYLTARHFEVAKHLSYTGHLVGLDYMIMRHDLLQAMPEADRELLYEAWYDSMDNHTELWLKETEEAKAETEAGGAQFHEVDKEAFAEALSPIVDEYLKTDYQRSLFEAIRDADKEGSK</sequence>
<dbReference type="Gene3D" id="3.40.190.170">
    <property type="entry name" value="Bacterial extracellular solute-binding protein, family 7"/>
    <property type="match status" value="1"/>
</dbReference>
<organism evidence="3 4">
    <name type="scientific">Trueperella bialowiezensis</name>
    <dbReference type="NCBI Taxonomy" id="312285"/>
    <lineage>
        <taxon>Bacteria</taxon>
        <taxon>Bacillati</taxon>
        <taxon>Actinomycetota</taxon>
        <taxon>Actinomycetes</taxon>
        <taxon>Actinomycetales</taxon>
        <taxon>Actinomycetaceae</taxon>
        <taxon>Trueperella</taxon>
    </lineage>
</organism>
<dbReference type="EMBL" id="LR134476">
    <property type="protein sequence ID" value="VEI13439.1"/>
    <property type="molecule type" value="Genomic_DNA"/>
</dbReference>
<dbReference type="PANTHER" id="PTHR33376:SF2">
    <property type="entry name" value="DICARBOXYLATE-BINDING PERIPLASMIC PROTEIN"/>
    <property type="match status" value="1"/>
</dbReference>
<keyword evidence="1 2" id="KW-0732">Signal</keyword>
<protein>
    <submittedName>
        <fullName evidence="3">Neu5Ac-binding protein</fullName>
    </submittedName>
</protein>
<dbReference type="Pfam" id="PF03480">
    <property type="entry name" value="DctP"/>
    <property type="match status" value="1"/>
</dbReference>
<feature type="signal peptide" evidence="2">
    <location>
        <begin position="1"/>
        <end position="22"/>
    </location>
</feature>
<dbReference type="NCBIfam" id="TIGR00787">
    <property type="entry name" value="dctP"/>
    <property type="match status" value="1"/>
</dbReference>
<dbReference type="RefSeq" id="WP_126416552.1">
    <property type="nucleotide sequence ID" value="NZ_LR134476.1"/>
</dbReference>
<gene>
    <name evidence="3" type="primary">siaP</name>
    <name evidence="3" type="ORF">NCTC13354_01154</name>
</gene>
<dbReference type="CDD" id="cd13671">
    <property type="entry name" value="PBP2_TRAP_SBP_like_3"/>
    <property type="match status" value="1"/>
</dbReference>
<dbReference type="InterPro" id="IPR038404">
    <property type="entry name" value="TRAP_DctP_sf"/>
</dbReference>
<dbReference type="GO" id="GO:0030288">
    <property type="term" value="C:outer membrane-bounded periplasmic space"/>
    <property type="evidence" value="ECO:0007669"/>
    <property type="project" value="InterPro"/>
</dbReference>
<dbReference type="OrthoDB" id="9815946at2"/>
<proteinExistence type="predicted"/>
<dbReference type="InterPro" id="IPR018389">
    <property type="entry name" value="DctP_fam"/>
</dbReference>
<dbReference type="PROSITE" id="PS51257">
    <property type="entry name" value="PROKAR_LIPOPROTEIN"/>
    <property type="match status" value="1"/>
</dbReference>
<name>A0A3S4UZ91_9ACTO</name>
<evidence type="ECO:0000313" key="3">
    <source>
        <dbReference type="EMBL" id="VEI13439.1"/>
    </source>
</evidence>
<keyword evidence="4" id="KW-1185">Reference proteome</keyword>
<evidence type="ECO:0000313" key="4">
    <source>
        <dbReference type="Proteomes" id="UP000269542"/>
    </source>
</evidence>
<dbReference type="AlphaFoldDB" id="A0A3S4UZ91"/>
<dbReference type="PIRSF" id="PIRSF006470">
    <property type="entry name" value="DctB"/>
    <property type="match status" value="1"/>
</dbReference>
<accession>A0A3S4UZ91</accession>